<name>U6KS49_EIMTE</name>
<proteinExistence type="predicted"/>
<dbReference type="Proteomes" id="UP000030747">
    <property type="component" value="Unassembled WGS sequence"/>
</dbReference>
<keyword evidence="3" id="KW-1185">Reference proteome</keyword>
<dbReference type="VEuPathDB" id="ToxoDB:ETH2_1471700"/>
<evidence type="ECO:0000256" key="1">
    <source>
        <dbReference type="SAM" id="MobiDB-lite"/>
    </source>
</evidence>
<dbReference type="OMA" id="CLASQMR"/>
<organism evidence="2 3">
    <name type="scientific">Eimeria tenella</name>
    <name type="common">Coccidian parasite</name>
    <dbReference type="NCBI Taxonomy" id="5802"/>
    <lineage>
        <taxon>Eukaryota</taxon>
        <taxon>Sar</taxon>
        <taxon>Alveolata</taxon>
        <taxon>Apicomplexa</taxon>
        <taxon>Conoidasida</taxon>
        <taxon>Coccidia</taxon>
        <taxon>Eucoccidiorida</taxon>
        <taxon>Eimeriorina</taxon>
        <taxon>Eimeriidae</taxon>
        <taxon>Eimeria</taxon>
    </lineage>
</organism>
<evidence type="ECO:0000313" key="2">
    <source>
        <dbReference type="EMBL" id="CDJ40912.1"/>
    </source>
</evidence>
<gene>
    <name evidence="2" type="ORF">ETH_00033595</name>
</gene>
<dbReference type="EMBL" id="HG675353">
    <property type="protein sequence ID" value="CDJ40912.1"/>
    <property type="molecule type" value="Genomic_DNA"/>
</dbReference>
<evidence type="ECO:0000313" key="3">
    <source>
        <dbReference type="Proteomes" id="UP000030747"/>
    </source>
</evidence>
<dbReference type="RefSeq" id="XP_013231662.1">
    <property type="nucleotide sequence ID" value="XM_013376208.1"/>
</dbReference>
<sequence length="344" mass="34569">MLHDLLMALAGFPGDVFVRYEDLGPPEAPSVGRGGPGGASRGPPGGPLRPLVSGGGGFRLNPKLKGFSEGEREALERAVAPGYDLLLIREFIAAAEAATQSLLQQGGAPWGAPPGAPKGNAARLAAGGPFSGPSREAAAAAAASSSPPPAAAAAAAAGGLYTAALARASRELCEVYLSTLVAAEDELLQQQQTPLAALSLALKDQPHKMRVLRQILSQAWGMALSAAAAGAPLPCGVLMDFLWRGSSSGDPLARGVMGAPAAAAAAAEARAGAAAAAAAAAAGVVLFVGKAIRVLRRGGKWGQQQQQQVECLASQMRKAFSHPSSPAAVILPCLKALRAIVPKP</sequence>
<dbReference type="GeneID" id="25255785"/>
<reference evidence="2" key="1">
    <citation type="submission" date="2013-10" db="EMBL/GenBank/DDBJ databases">
        <title>Genomic analysis of the causative agents of coccidiosis in chickens.</title>
        <authorList>
            <person name="Reid A.J."/>
            <person name="Blake D."/>
            <person name="Billington K."/>
            <person name="Browne H."/>
            <person name="Dunn M."/>
            <person name="Hung S."/>
            <person name="Kawahara F."/>
            <person name="Miranda-Saavedra D."/>
            <person name="Mourier T."/>
            <person name="Nagra H."/>
            <person name="Otto T.D."/>
            <person name="Rawlings N."/>
            <person name="Sanchez A."/>
            <person name="Sanders M."/>
            <person name="Subramaniam C."/>
            <person name="Tay Y."/>
            <person name="Dear P."/>
            <person name="Doerig C."/>
            <person name="Gruber A."/>
            <person name="Parkinson J."/>
            <person name="Shirley M."/>
            <person name="Wan K.L."/>
            <person name="Berriman M."/>
            <person name="Tomley F."/>
            <person name="Pain A."/>
        </authorList>
    </citation>
    <scope>NUCLEOTIDE SEQUENCE [LARGE SCALE GENOMIC DNA]</scope>
    <source>
        <strain evidence="2">Houghton</strain>
    </source>
</reference>
<accession>U6KS49</accession>
<feature type="region of interest" description="Disordered" evidence="1">
    <location>
        <begin position="105"/>
        <end position="129"/>
    </location>
</feature>
<protein>
    <submittedName>
        <fullName evidence="2">Uncharacterized protein</fullName>
    </submittedName>
</protein>
<feature type="region of interest" description="Disordered" evidence="1">
    <location>
        <begin position="27"/>
        <end position="57"/>
    </location>
</feature>
<dbReference type="AlphaFoldDB" id="U6KS49"/>
<dbReference type="OrthoDB" id="354767at2759"/>
<dbReference type="VEuPathDB" id="ToxoDB:ETH_00033595"/>
<reference evidence="2" key="2">
    <citation type="submission" date="2013-10" db="EMBL/GenBank/DDBJ databases">
        <authorList>
            <person name="Aslett M."/>
        </authorList>
    </citation>
    <scope>NUCLEOTIDE SEQUENCE [LARGE SCALE GENOMIC DNA]</scope>
    <source>
        <strain evidence="2">Houghton</strain>
    </source>
</reference>